<dbReference type="OrthoDB" id="912485at2"/>
<proteinExistence type="predicted"/>
<feature type="chain" id="PRO_5012395673" description="Glycosyl hydrolase" evidence="1">
    <location>
        <begin position="24"/>
        <end position="437"/>
    </location>
</feature>
<dbReference type="AlphaFoldDB" id="A0A1Y3P7T0"/>
<dbReference type="PANTHER" id="PTHR12631">
    <property type="entry name" value="ALPHA-L-IDURONIDASE"/>
    <property type="match status" value="1"/>
</dbReference>
<dbReference type="InterPro" id="IPR017853">
    <property type="entry name" value="GH"/>
</dbReference>
<keyword evidence="1" id="KW-0732">Signal</keyword>
<organism evidence="2 3">
    <name type="scientific">Pseudomonas caspiana</name>
    <dbReference type="NCBI Taxonomy" id="1451454"/>
    <lineage>
        <taxon>Bacteria</taxon>
        <taxon>Pseudomonadati</taxon>
        <taxon>Pseudomonadota</taxon>
        <taxon>Gammaproteobacteria</taxon>
        <taxon>Pseudomonadales</taxon>
        <taxon>Pseudomonadaceae</taxon>
        <taxon>Pseudomonas</taxon>
    </lineage>
</organism>
<name>A0A1Y3P7T0_9PSED</name>
<evidence type="ECO:0000313" key="2">
    <source>
        <dbReference type="EMBL" id="OUM72844.1"/>
    </source>
</evidence>
<dbReference type="SUPFAM" id="SSF51445">
    <property type="entry name" value="(Trans)glycosidases"/>
    <property type="match status" value="1"/>
</dbReference>
<keyword evidence="3" id="KW-1185">Reference proteome</keyword>
<dbReference type="InterPro" id="IPR051923">
    <property type="entry name" value="Glycosyl_Hydrolase_39"/>
</dbReference>
<dbReference type="GO" id="GO:0004553">
    <property type="term" value="F:hydrolase activity, hydrolyzing O-glycosyl compounds"/>
    <property type="evidence" value="ECO:0007669"/>
    <property type="project" value="TreeGrafter"/>
</dbReference>
<gene>
    <name evidence="2" type="ORF">AUC60_15780</name>
</gene>
<accession>A0A1Y3P7T0</accession>
<reference evidence="2 3" key="1">
    <citation type="journal article" date="2017" name="Syst. Appl. Microbiol.">
        <title>Pseudomonas caspiana sp. nov., a citrus pathogen in the Pseudomonas syringae phylogenetic group.</title>
        <authorList>
            <person name="Busquets A."/>
            <person name="Gomila M."/>
            <person name="Beiki F."/>
            <person name="Mulet M."/>
            <person name="Rahimian H."/>
            <person name="Garcia-Valdes E."/>
            <person name="Lalucat J."/>
        </authorList>
    </citation>
    <scope>NUCLEOTIDE SEQUENCE [LARGE SCALE GENOMIC DNA]</scope>
    <source>
        <strain evidence="2 3">FBF102</strain>
    </source>
</reference>
<feature type="signal peptide" evidence="1">
    <location>
        <begin position="1"/>
        <end position="23"/>
    </location>
</feature>
<dbReference type="EMBL" id="LOHF01000013">
    <property type="protein sequence ID" value="OUM72844.1"/>
    <property type="molecule type" value="Genomic_DNA"/>
</dbReference>
<dbReference type="RefSeq" id="WP_087269355.1">
    <property type="nucleotide sequence ID" value="NZ_JBJGBV010000014.1"/>
</dbReference>
<dbReference type="Gene3D" id="3.20.20.80">
    <property type="entry name" value="Glycosidases"/>
    <property type="match status" value="1"/>
</dbReference>
<evidence type="ECO:0000256" key="1">
    <source>
        <dbReference type="SAM" id="SignalP"/>
    </source>
</evidence>
<sequence length="437" mass="48457">MAGKRFATGLACVAWLTCTALHAEEAFILGISTHLMNFDASPRPALQLAAKAGFSAVKDDAFWSTAEPKPNQWRIIAPWRDYLNTATSLNLNRLTILDYSTSFHDNAKPRAPAVKAGYLNYVDYVTGQLGNKVDFYEIWNEWDLEAPRDPQLSADYATLVREAVPLIRKNTTQVNGTPAKILAGSITPEGMDGGFADRLIDAGMLDLVDGLSIHPYAHCAADGRNNPESWVQWLRDYEQHIRTKAGRAVPIYLTEMAWPSHKGPCGNTPQTQAAYLARILLFARTIPNIKGVWWYDLVNDGPDRADQEHNFGLLNQDLSPKPAYGAVNAITDVIKHFAWDAQRSVQSATVYQLHFSKGNEHVVAAWATDGPRQQLITSSRQMRGPVMFIDTADPGKGQMSGEAFWRCQDDQCSAPVTLTRFPKIISLNSDTATPQRP</sequence>
<dbReference type="Proteomes" id="UP000195440">
    <property type="component" value="Unassembled WGS sequence"/>
</dbReference>
<evidence type="ECO:0000313" key="3">
    <source>
        <dbReference type="Proteomes" id="UP000195440"/>
    </source>
</evidence>
<protein>
    <recommendedName>
        <fullName evidence="4">Glycosyl hydrolase</fullName>
    </recommendedName>
</protein>
<dbReference type="PANTHER" id="PTHR12631:SF10">
    <property type="entry name" value="BETA-XYLOSIDASE-LIKE PROTEIN-RELATED"/>
    <property type="match status" value="1"/>
</dbReference>
<evidence type="ECO:0008006" key="4">
    <source>
        <dbReference type="Google" id="ProtNLM"/>
    </source>
</evidence>
<comment type="caution">
    <text evidence="2">The sequence shown here is derived from an EMBL/GenBank/DDBJ whole genome shotgun (WGS) entry which is preliminary data.</text>
</comment>